<dbReference type="GO" id="GO:0008270">
    <property type="term" value="F:zinc ion binding"/>
    <property type="evidence" value="ECO:0007669"/>
    <property type="project" value="UniProtKB-KW"/>
</dbReference>
<accession>A0AAV5ID06</accession>
<evidence type="ECO:0000256" key="5">
    <source>
        <dbReference type="SAM" id="MobiDB-lite"/>
    </source>
</evidence>
<dbReference type="PANTHER" id="PTHR31973">
    <property type="entry name" value="POLYPROTEIN, PUTATIVE-RELATED"/>
    <property type="match status" value="1"/>
</dbReference>
<feature type="domain" description="SWIM-type" evidence="6">
    <location>
        <begin position="589"/>
        <end position="621"/>
    </location>
</feature>
<dbReference type="EMBL" id="BPVZ01000014">
    <property type="protein sequence ID" value="GKU99781.1"/>
    <property type="molecule type" value="Genomic_DNA"/>
</dbReference>
<evidence type="ECO:0000256" key="4">
    <source>
        <dbReference type="PROSITE-ProRule" id="PRU00325"/>
    </source>
</evidence>
<feature type="region of interest" description="Disordered" evidence="5">
    <location>
        <begin position="773"/>
        <end position="802"/>
    </location>
</feature>
<keyword evidence="3" id="KW-0862">Zinc</keyword>
<evidence type="ECO:0000259" key="6">
    <source>
        <dbReference type="PROSITE" id="PS50966"/>
    </source>
</evidence>
<keyword evidence="1" id="KW-0479">Metal-binding</keyword>
<keyword evidence="8" id="KW-1185">Reference proteome</keyword>
<feature type="region of interest" description="Disordered" evidence="5">
    <location>
        <begin position="247"/>
        <end position="278"/>
    </location>
</feature>
<dbReference type="Pfam" id="PF10551">
    <property type="entry name" value="MULE"/>
    <property type="match status" value="1"/>
</dbReference>
<keyword evidence="2 4" id="KW-0863">Zinc-finger</keyword>
<dbReference type="Proteomes" id="UP001054252">
    <property type="component" value="Unassembled WGS sequence"/>
</dbReference>
<dbReference type="PANTHER" id="PTHR31973:SF187">
    <property type="entry name" value="MUTATOR TRANSPOSASE MUDRA PROTEIN"/>
    <property type="match status" value="1"/>
</dbReference>
<gene>
    <name evidence="7" type="ORF">SLEP1_g12576</name>
</gene>
<dbReference type="PROSITE" id="PS50966">
    <property type="entry name" value="ZF_SWIM"/>
    <property type="match status" value="1"/>
</dbReference>
<dbReference type="Pfam" id="PF04434">
    <property type="entry name" value="SWIM"/>
    <property type="match status" value="1"/>
</dbReference>
<dbReference type="SMART" id="SM00575">
    <property type="entry name" value="ZnF_PMZ"/>
    <property type="match status" value="1"/>
</dbReference>
<feature type="region of interest" description="Disordered" evidence="5">
    <location>
        <begin position="941"/>
        <end position="968"/>
    </location>
</feature>
<organism evidence="7 8">
    <name type="scientific">Rubroshorea leprosula</name>
    <dbReference type="NCBI Taxonomy" id="152421"/>
    <lineage>
        <taxon>Eukaryota</taxon>
        <taxon>Viridiplantae</taxon>
        <taxon>Streptophyta</taxon>
        <taxon>Embryophyta</taxon>
        <taxon>Tracheophyta</taxon>
        <taxon>Spermatophyta</taxon>
        <taxon>Magnoliopsida</taxon>
        <taxon>eudicotyledons</taxon>
        <taxon>Gunneridae</taxon>
        <taxon>Pentapetalae</taxon>
        <taxon>rosids</taxon>
        <taxon>malvids</taxon>
        <taxon>Malvales</taxon>
        <taxon>Dipterocarpaceae</taxon>
        <taxon>Rubroshorea</taxon>
    </lineage>
</organism>
<dbReference type="InterPro" id="IPR018289">
    <property type="entry name" value="MULE_transposase_dom"/>
</dbReference>
<feature type="region of interest" description="Disordered" evidence="5">
    <location>
        <begin position="661"/>
        <end position="687"/>
    </location>
</feature>
<feature type="compositionally biased region" description="Polar residues" evidence="5">
    <location>
        <begin position="773"/>
        <end position="785"/>
    </location>
</feature>
<evidence type="ECO:0000256" key="3">
    <source>
        <dbReference type="ARBA" id="ARBA00022833"/>
    </source>
</evidence>
<name>A0AAV5ID06_9ROSI</name>
<dbReference type="InterPro" id="IPR006564">
    <property type="entry name" value="Znf_PMZ"/>
</dbReference>
<sequence>MGTMQVGMYLHIRGKFVKDPYLRYAGGTFQSMWFDYGNIDVAGFRAKLQGLNIDIDGMSDFVWYKHPRKKLENGLVLIVSDELVHDMFQLLFEHGYMDVYVEHEAEVLKQLGKSGPHNGSGASSVNVVVGASEVVGGYVVNLHKSEPFLNDEEVLGCLTQDSLISGEQAITTVREQTNTTTTSSNQIVQEAELSGDEFINVPWLTDNEDEEWQEARKQNRLLRSQFGGRFEGEEETALLLFDPTQDVAEGHSDSTDSDDNVSFVTTSDDSEADEARRRRSQHKIFDDTFLILEFEIGMHEELHLEIAISQARRAKQLIIKEFQGDCKKEYSKLFDYRREILTRNPTSTVEIYEERPTPDSNPVFIRFYICFAALREGFLTGCRPIIGLDGAFLKGPTKGQLLSVVAKDPNNQMYSVAWAIVECERTDSWTWFLKLLGTDLMIGDGENFTFLSNQQKGLINAIQSLFPRAAHRRCARHIYANFRKQYKGKQLKKWFWITAKSTTVVEFRRNMEEINKLNPTAKEYLMQYDPKYWCKAFLDTHCKCDAVDNNMNETFNGFILDARQKVAMSLLEDLRALVEYEIKERNDSFVVNVRDHTCTCKVWQLNGIPCRHAMLAIQHREENFEDYVHPCYRRQAYINTYKHCIIPLDGMERWEETDMPALDPPVERKTTGRPKKKRHPEDWEISNGSNISRKGRIMICRVEESSSTQARVAGGVEMQLQQVARGVQLEMQPEKELLAANVQLQLHAENQLLAADVQPENQLLAADVQDQTGNLSSNLMGSQQAKKGRKKDANNSVQCPPELPQEFKRKCQHKRKAKPIIKELVVEFGGGAINIEVNEVHVHGKGKAVHGNKGKVVQTTKKKSRRIFSVPRKKPKVSAKASVESTVHTTVHAPAHATVHAPVHAPAHATVHAPVHATTHAPASNLHEFFNIESVSIHNAMRNSQPQPQLQYENESSSSRHQQGSKQREIVTYQQLEAQRFVRLRAMEQRRLDEMELANWSALIQAMGSIDDGNNCP</sequence>
<reference evidence="7 8" key="1">
    <citation type="journal article" date="2021" name="Commun. Biol.">
        <title>The genome of Shorea leprosula (Dipterocarpaceae) highlights the ecological relevance of drought in aseasonal tropical rainforests.</title>
        <authorList>
            <person name="Ng K.K.S."/>
            <person name="Kobayashi M.J."/>
            <person name="Fawcett J.A."/>
            <person name="Hatakeyama M."/>
            <person name="Paape T."/>
            <person name="Ng C.H."/>
            <person name="Ang C.C."/>
            <person name="Tnah L.H."/>
            <person name="Lee C.T."/>
            <person name="Nishiyama T."/>
            <person name="Sese J."/>
            <person name="O'Brien M.J."/>
            <person name="Copetti D."/>
            <person name="Mohd Noor M.I."/>
            <person name="Ong R.C."/>
            <person name="Putra M."/>
            <person name="Sireger I.Z."/>
            <person name="Indrioko S."/>
            <person name="Kosugi Y."/>
            <person name="Izuno A."/>
            <person name="Isagi Y."/>
            <person name="Lee S.L."/>
            <person name="Shimizu K.K."/>
        </authorList>
    </citation>
    <scope>NUCLEOTIDE SEQUENCE [LARGE SCALE GENOMIC DNA]</scope>
    <source>
        <strain evidence="7">214</strain>
    </source>
</reference>
<feature type="compositionally biased region" description="Polar residues" evidence="5">
    <location>
        <begin position="941"/>
        <end position="965"/>
    </location>
</feature>
<comment type="caution">
    <text evidence="7">The sequence shown here is derived from an EMBL/GenBank/DDBJ whole genome shotgun (WGS) entry which is preliminary data.</text>
</comment>
<protein>
    <recommendedName>
        <fullName evidence="6">SWIM-type domain-containing protein</fullName>
    </recommendedName>
</protein>
<evidence type="ECO:0000256" key="2">
    <source>
        <dbReference type="ARBA" id="ARBA00022771"/>
    </source>
</evidence>
<dbReference type="AlphaFoldDB" id="A0AAV5ID06"/>
<evidence type="ECO:0000256" key="1">
    <source>
        <dbReference type="ARBA" id="ARBA00022723"/>
    </source>
</evidence>
<evidence type="ECO:0000313" key="7">
    <source>
        <dbReference type="EMBL" id="GKU99781.1"/>
    </source>
</evidence>
<evidence type="ECO:0000313" key="8">
    <source>
        <dbReference type="Proteomes" id="UP001054252"/>
    </source>
</evidence>
<dbReference type="InterPro" id="IPR007527">
    <property type="entry name" value="Znf_SWIM"/>
</dbReference>
<proteinExistence type="predicted"/>